<sequence length="89" mass="9986">MRDVTDMRRSVQLMLMVSGLALGVAGGYLVVKNRDSIGHAMQRLGSAIDKPRRRAQEMSEEVALRTARLTNNPKVNQDWVSRQWDAAGF</sequence>
<evidence type="ECO:0000313" key="2">
    <source>
        <dbReference type="EMBL" id="EEA89673.1"/>
    </source>
</evidence>
<protein>
    <submittedName>
        <fullName evidence="2">Uncharacterized protein</fullName>
    </submittedName>
</protein>
<name>B6GDN4_9ACTN</name>
<reference evidence="2 3" key="2">
    <citation type="submission" date="2008-10" db="EMBL/GenBank/DDBJ databases">
        <authorList>
            <person name="Fulton L."/>
            <person name="Clifton S."/>
            <person name="Fulton B."/>
            <person name="Xu J."/>
            <person name="Minx P."/>
            <person name="Pepin K.H."/>
            <person name="Johnson M."/>
            <person name="Thiruvilangam P."/>
            <person name="Bhonagiri V."/>
            <person name="Nash W.E."/>
            <person name="Mardis E.R."/>
            <person name="Wilson R.K."/>
        </authorList>
    </citation>
    <scope>NUCLEOTIDE SEQUENCE [LARGE SCALE GENOMIC DNA]</scope>
    <source>
        <strain evidence="2 3">DSM 13279</strain>
    </source>
</reference>
<proteinExistence type="predicted"/>
<organism evidence="2 3">
    <name type="scientific">Collinsella stercoris DSM 13279</name>
    <dbReference type="NCBI Taxonomy" id="445975"/>
    <lineage>
        <taxon>Bacteria</taxon>
        <taxon>Bacillati</taxon>
        <taxon>Actinomycetota</taxon>
        <taxon>Coriobacteriia</taxon>
        <taxon>Coriobacteriales</taxon>
        <taxon>Coriobacteriaceae</taxon>
        <taxon>Collinsella</taxon>
    </lineage>
</organism>
<accession>B6GDN4</accession>
<evidence type="ECO:0000313" key="3">
    <source>
        <dbReference type="Proteomes" id="UP000003560"/>
    </source>
</evidence>
<keyword evidence="1" id="KW-1133">Transmembrane helix</keyword>
<comment type="caution">
    <text evidence="2">The sequence shown here is derived from an EMBL/GenBank/DDBJ whole genome shotgun (WGS) entry which is preliminary data.</text>
</comment>
<dbReference type="STRING" id="445975.COLSTE_02217"/>
<keyword evidence="3" id="KW-1185">Reference proteome</keyword>
<keyword evidence="1" id="KW-0472">Membrane</keyword>
<keyword evidence="1" id="KW-0812">Transmembrane</keyword>
<gene>
    <name evidence="2" type="ORF">COLSTE_02217</name>
</gene>
<reference evidence="2 3" key="1">
    <citation type="submission" date="2008-10" db="EMBL/GenBank/DDBJ databases">
        <title>Draft genome sequence of Collinsella stercoris (DSM 13279).</title>
        <authorList>
            <person name="Sudarsanam P."/>
            <person name="Ley R."/>
            <person name="Guruge J."/>
            <person name="Turnbaugh P.J."/>
            <person name="Mahowald M."/>
            <person name="Liep D."/>
            <person name="Gordon J."/>
        </authorList>
    </citation>
    <scope>NUCLEOTIDE SEQUENCE [LARGE SCALE GENOMIC DNA]</scope>
    <source>
        <strain evidence="2 3">DSM 13279</strain>
    </source>
</reference>
<feature type="transmembrane region" description="Helical" evidence="1">
    <location>
        <begin position="12"/>
        <end position="31"/>
    </location>
</feature>
<dbReference type="HOGENOM" id="CLU_2449516_0_0_11"/>
<dbReference type="Proteomes" id="UP000003560">
    <property type="component" value="Unassembled WGS sequence"/>
</dbReference>
<dbReference type="EMBL" id="ABXJ01000128">
    <property type="protein sequence ID" value="EEA89673.1"/>
    <property type="molecule type" value="Genomic_DNA"/>
</dbReference>
<dbReference type="AlphaFoldDB" id="B6GDN4"/>
<evidence type="ECO:0000256" key="1">
    <source>
        <dbReference type="SAM" id="Phobius"/>
    </source>
</evidence>